<name>A0A6S6TQL8_9GAMM</name>
<sequence length="41" mass="4511">GDFTYLFSSPISIGLWIAAILGFVAPMFLRGVLRKPDRVAD</sequence>
<evidence type="ECO:0000256" key="1">
    <source>
        <dbReference type="SAM" id="Phobius"/>
    </source>
</evidence>
<protein>
    <submittedName>
        <fullName evidence="2">Tricarboxylate transport membrane protein TctA</fullName>
    </submittedName>
</protein>
<organism evidence="2">
    <name type="scientific">uncultured Thiotrichaceae bacterium</name>
    <dbReference type="NCBI Taxonomy" id="298394"/>
    <lineage>
        <taxon>Bacteria</taxon>
        <taxon>Pseudomonadati</taxon>
        <taxon>Pseudomonadota</taxon>
        <taxon>Gammaproteobacteria</taxon>
        <taxon>Thiotrichales</taxon>
        <taxon>Thiotrichaceae</taxon>
        <taxon>environmental samples</taxon>
    </lineage>
</organism>
<keyword evidence="1" id="KW-0812">Transmembrane</keyword>
<dbReference type="EMBL" id="CACVAV010000394">
    <property type="protein sequence ID" value="CAA6825071.1"/>
    <property type="molecule type" value="Genomic_DNA"/>
</dbReference>
<accession>A0A6S6TQL8</accession>
<evidence type="ECO:0000313" key="2">
    <source>
        <dbReference type="EMBL" id="CAA6825071.1"/>
    </source>
</evidence>
<keyword evidence="1" id="KW-1133">Transmembrane helix</keyword>
<dbReference type="AlphaFoldDB" id="A0A6S6TQL8"/>
<feature type="transmembrane region" description="Helical" evidence="1">
    <location>
        <begin position="6"/>
        <end position="29"/>
    </location>
</feature>
<proteinExistence type="predicted"/>
<feature type="non-terminal residue" evidence="2">
    <location>
        <position position="1"/>
    </location>
</feature>
<gene>
    <name evidence="2" type="ORF">HELGO_WM61222</name>
</gene>
<reference evidence="2" key="1">
    <citation type="submission" date="2020-01" db="EMBL/GenBank/DDBJ databases">
        <authorList>
            <person name="Meier V. D."/>
            <person name="Meier V D."/>
        </authorList>
    </citation>
    <scope>NUCLEOTIDE SEQUENCE</scope>
    <source>
        <strain evidence="2">HLG_WM_MAG_08</strain>
    </source>
</reference>
<keyword evidence="1" id="KW-0472">Membrane</keyword>